<dbReference type="InterPro" id="IPR025703">
    <property type="entry name" value="Bifunct_PutA"/>
</dbReference>
<dbReference type="PANTHER" id="PTHR42862:SF1">
    <property type="entry name" value="DELTA-1-PYRROLINE-5-CARBOXYLATE DEHYDROGENASE 2, ISOFORM A-RELATED"/>
    <property type="match status" value="1"/>
</dbReference>
<sequence>MLHTDTDLEALTTRSVDTVRKWLRVATNKTAAKNPAAERLSAVLSDPNGLDFTVGFVDRVVRTDDVHAAADALNEVGKLAPATMSALDRAQIKAGAALAKVMPQVVVPAARTRLRQMVGHMVVDARDKQFGSTVAKLTGEGHRLNINLLGEAVLGDAEADHHLEETHRLLARDDVDYVSVKVSSVASQLSMWAFDDTVEYVVNRLRPLYAQAAKAPTGAKFVNLDMEEYRDLELTLAVFTRLLSEPEFKDLEAGIVIQAYQPDALGAIQRLSEFASQRVAAGGAGIKVRLVKGANLAMETVHAEVAGWPTTTCDSKQSTDANYKRVLHWLFTPERMEGLRIGVAGHNLFDIAFAHHLSVERDVTSRVEFEMLQGMATEQAAAVTEDVGDLLLYVPAVHPKEFDVAISYLVRRLEENSATENFMSGIFELANGNEIFDREADRFRASVAQLEAELAADGEAAPAPNRTQDRSAPHVPGPAQVVFANEPDTDPSLPANQKWVKEIIAEATAPGYLETRPQAPRIDTTDELDAMIAKGRAAAKDWREMGAAARGEILHRAAEVFAARRGEFIAVEAAEVGKMPSQSDPEISEAIDFIRYYALHALELEKLEGATFHPDEMVVVTPPWNFPIAIPTGGTVAALAAGSAVIHKPSKPTPYCSALIVECLWEAGVPRDVLQLCAPIERELGQHLVSHPDVDRVILTGASETASLFKSFRPELHVNAETSGKNALVVTPAADRDLAVADLVYSAFGHAGQKCSAASLGIMVGSTYDSERYRKQLVDAASSMVVDWPVNLSATMGPLTEDPSDKLRRALTTLEPGESWLLEPKQLDDTGRLWSPGIKEGVKPGSFFHLTEVFGPVLGLMHAKDLDEAIEFQNAVDFGLTGGIHSLDPEEVREWIDRVEVGNAYINRGITGAIVQRQSFGGWKQSSVGLGSKAGGPNYLMLFGHYTDDPATLPGSVGGGQSLERAQADDKRWFEAEFGAAKDHTGLRSEANIFRYRPRPVTLRVTSAATVFDFKRSLSAAATVGSTVQLSVAEDVSADVKIAVTEAGVPSRTESAGVFATMVADGRYDDTVGARIRVLGDFEPELLAAAAKRPEVAVIDEPVTSSGRVELRYYVQEQAVSMTLHRFGNPSRDFHELAAELKA</sequence>
<gene>
    <name evidence="12" type="ORF">BC102111_01867</name>
</gene>
<dbReference type="InterPro" id="IPR016161">
    <property type="entry name" value="Ald_DH/histidinol_DH"/>
</dbReference>
<reference evidence="12 13" key="1">
    <citation type="submission" date="2017-03" db="EMBL/GenBank/DDBJ databases">
        <authorList>
            <person name="Afonso C.L."/>
            <person name="Miller P.J."/>
            <person name="Scott M.A."/>
            <person name="Spackman E."/>
            <person name="Goraichik I."/>
            <person name="Dimitrov K.M."/>
            <person name="Suarez D.L."/>
            <person name="Swayne D.E."/>
        </authorList>
    </citation>
    <scope>NUCLEOTIDE SEQUENCE [LARGE SCALE GENOMIC DNA]</scope>
    <source>
        <strain evidence="12 13">CIP 102111</strain>
    </source>
</reference>
<evidence type="ECO:0000256" key="2">
    <source>
        <dbReference type="ARBA" id="ARBA00012884"/>
    </source>
</evidence>
<dbReference type="Pfam" id="PF00171">
    <property type="entry name" value="Aldedh"/>
    <property type="match status" value="1"/>
</dbReference>
<evidence type="ECO:0000256" key="9">
    <source>
        <dbReference type="SAM" id="MobiDB-lite"/>
    </source>
</evidence>
<dbReference type="PIRSF" id="PIRSF000197">
    <property type="entry name" value="Bifunct_PutA"/>
    <property type="match status" value="1"/>
</dbReference>
<comment type="catalytic activity">
    <reaction evidence="5">
        <text>L-glutamate 5-semialdehyde + NAD(+) + H2O = L-glutamate + NADH + 2 H(+)</text>
        <dbReference type="Rhea" id="RHEA:30235"/>
        <dbReference type="ChEBI" id="CHEBI:15377"/>
        <dbReference type="ChEBI" id="CHEBI:15378"/>
        <dbReference type="ChEBI" id="CHEBI:29985"/>
        <dbReference type="ChEBI" id="CHEBI:57540"/>
        <dbReference type="ChEBI" id="CHEBI:57945"/>
        <dbReference type="ChEBI" id="CHEBI:58066"/>
        <dbReference type="EC" id="1.2.1.88"/>
    </reaction>
</comment>
<dbReference type="EMBL" id="FXZC01000003">
    <property type="protein sequence ID" value="SMX81631.1"/>
    <property type="molecule type" value="Genomic_DNA"/>
</dbReference>
<dbReference type="GO" id="GO:0003842">
    <property type="term" value="F:L-glutamate gamma-semialdehyde dehydrogenase activity"/>
    <property type="evidence" value="ECO:0007669"/>
    <property type="project" value="UniProtKB-EC"/>
</dbReference>
<evidence type="ECO:0000256" key="3">
    <source>
        <dbReference type="ARBA" id="ARBA00023002"/>
    </source>
</evidence>
<dbReference type="Gene3D" id="3.20.20.220">
    <property type="match status" value="1"/>
</dbReference>
<dbReference type="InterPro" id="IPR029510">
    <property type="entry name" value="Ald_DH_CS_GLU"/>
</dbReference>
<evidence type="ECO:0000313" key="13">
    <source>
        <dbReference type="Proteomes" id="UP000234333"/>
    </source>
</evidence>
<dbReference type="Pfam" id="PF01619">
    <property type="entry name" value="Pro_dh"/>
    <property type="match status" value="1"/>
</dbReference>
<comment type="similarity">
    <text evidence="8">Belongs to the aldehyde dehydrogenase family.</text>
</comment>
<evidence type="ECO:0000256" key="5">
    <source>
        <dbReference type="ARBA" id="ARBA00048142"/>
    </source>
</evidence>
<comment type="pathway">
    <text evidence="1">Amino-acid degradation; L-proline degradation into L-glutamate; L-glutamate from L-proline: step 2/2.</text>
</comment>
<feature type="domain" description="Aldehyde dehydrogenase" evidence="10">
    <location>
        <begin position="524"/>
        <end position="941"/>
    </location>
</feature>
<dbReference type="EC" id="1.2.1.88" evidence="2"/>
<feature type="active site" evidence="6 7">
    <location>
        <position position="721"/>
    </location>
</feature>
<feature type="domain" description="Proline dehydrogenase" evidence="11">
    <location>
        <begin position="132"/>
        <end position="424"/>
    </location>
</feature>
<dbReference type="InterPro" id="IPR016162">
    <property type="entry name" value="Ald_DH_N"/>
</dbReference>
<dbReference type="SUPFAM" id="SSF53720">
    <property type="entry name" value="ALDH-like"/>
    <property type="match status" value="1"/>
</dbReference>
<protein>
    <recommendedName>
        <fullName evidence="2">L-glutamate gamma-semialdehyde dehydrogenase</fullName>
        <ecNumber evidence="2">1.2.1.88</ecNumber>
    </recommendedName>
</protein>
<dbReference type="InterPro" id="IPR015590">
    <property type="entry name" value="Aldehyde_DH_dom"/>
</dbReference>
<dbReference type="AlphaFoldDB" id="A0A2H1J2M5"/>
<organism evidence="12 13">
    <name type="scientific">Brevibacterium casei CIP 102111</name>
    <dbReference type="NCBI Taxonomy" id="1255625"/>
    <lineage>
        <taxon>Bacteria</taxon>
        <taxon>Bacillati</taxon>
        <taxon>Actinomycetota</taxon>
        <taxon>Actinomycetes</taxon>
        <taxon>Micrococcales</taxon>
        <taxon>Brevibacteriaceae</taxon>
        <taxon>Brevibacterium</taxon>
    </lineage>
</organism>
<evidence type="ECO:0000256" key="6">
    <source>
        <dbReference type="PIRSR" id="PIRSR000197-1"/>
    </source>
</evidence>
<evidence type="ECO:0000259" key="10">
    <source>
        <dbReference type="Pfam" id="PF00171"/>
    </source>
</evidence>
<dbReference type="GO" id="GO:0010133">
    <property type="term" value="P:L-proline catabolic process to L-glutamate"/>
    <property type="evidence" value="ECO:0007669"/>
    <property type="project" value="InterPro"/>
</dbReference>
<evidence type="ECO:0000256" key="1">
    <source>
        <dbReference type="ARBA" id="ARBA00004786"/>
    </source>
</evidence>
<dbReference type="InterPro" id="IPR016160">
    <property type="entry name" value="Ald_DH_CS_CYS"/>
</dbReference>
<dbReference type="GO" id="GO:0003700">
    <property type="term" value="F:DNA-binding transcription factor activity"/>
    <property type="evidence" value="ECO:0007669"/>
    <property type="project" value="InterPro"/>
</dbReference>
<dbReference type="RefSeq" id="WP_101624162.1">
    <property type="nucleotide sequence ID" value="NZ_FXZC01000003.1"/>
</dbReference>
<dbReference type="InterPro" id="IPR029041">
    <property type="entry name" value="FAD-linked_oxidoreductase-like"/>
</dbReference>
<evidence type="ECO:0000256" key="4">
    <source>
        <dbReference type="ARBA" id="ARBA00023027"/>
    </source>
</evidence>
<dbReference type="PROSITE" id="PS00687">
    <property type="entry name" value="ALDEHYDE_DEHYDR_GLU"/>
    <property type="match status" value="1"/>
</dbReference>
<dbReference type="InterPro" id="IPR002872">
    <property type="entry name" value="Proline_DH_dom"/>
</dbReference>
<dbReference type="PANTHER" id="PTHR42862">
    <property type="entry name" value="DELTA-1-PYRROLINE-5-CARBOXYLATE DEHYDROGENASE 1, ISOFORM A-RELATED"/>
    <property type="match status" value="1"/>
</dbReference>
<dbReference type="GO" id="GO:0004657">
    <property type="term" value="F:proline dehydrogenase activity"/>
    <property type="evidence" value="ECO:0007669"/>
    <property type="project" value="InterPro"/>
</dbReference>
<dbReference type="PROSITE" id="PS00070">
    <property type="entry name" value="ALDEHYDE_DEHYDR_CYS"/>
    <property type="match status" value="1"/>
</dbReference>
<keyword evidence="3 8" id="KW-0560">Oxidoreductase</keyword>
<dbReference type="InterPro" id="IPR050485">
    <property type="entry name" value="Proline_metab_enzyme"/>
</dbReference>
<evidence type="ECO:0000256" key="7">
    <source>
        <dbReference type="PROSITE-ProRule" id="PRU10007"/>
    </source>
</evidence>
<evidence type="ECO:0000259" key="11">
    <source>
        <dbReference type="Pfam" id="PF01619"/>
    </source>
</evidence>
<dbReference type="Gene3D" id="3.40.309.10">
    <property type="entry name" value="Aldehyde Dehydrogenase, Chain A, domain 2"/>
    <property type="match status" value="1"/>
</dbReference>
<evidence type="ECO:0000256" key="8">
    <source>
        <dbReference type="RuleBase" id="RU003345"/>
    </source>
</evidence>
<evidence type="ECO:0000313" key="12">
    <source>
        <dbReference type="EMBL" id="SMX81631.1"/>
    </source>
</evidence>
<feature type="region of interest" description="Disordered" evidence="9">
    <location>
        <begin position="456"/>
        <end position="478"/>
    </location>
</feature>
<dbReference type="GeneID" id="99775147"/>
<dbReference type="Gene3D" id="3.40.605.10">
    <property type="entry name" value="Aldehyde Dehydrogenase, Chain A, domain 1"/>
    <property type="match status" value="1"/>
</dbReference>
<accession>A0A2H1J2M5</accession>
<dbReference type="GO" id="GO:0009898">
    <property type="term" value="C:cytoplasmic side of plasma membrane"/>
    <property type="evidence" value="ECO:0007669"/>
    <property type="project" value="TreeGrafter"/>
</dbReference>
<dbReference type="Proteomes" id="UP000234333">
    <property type="component" value="Unassembled WGS sequence"/>
</dbReference>
<dbReference type="InterPro" id="IPR016163">
    <property type="entry name" value="Ald_DH_C"/>
</dbReference>
<proteinExistence type="inferred from homology"/>
<dbReference type="SUPFAM" id="SSF51730">
    <property type="entry name" value="FAD-linked oxidoreductase"/>
    <property type="match status" value="1"/>
</dbReference>
<keyword evidence="4" id="KW-0520">NAD</keyword>
<name>A0A2H1J2M5_9MICO</name>
<feature type="active site" evidence="6">
    <location>
        <position position="755"/>
    </location>
</feature>